<organism evidence="1 2">
    <name type="scientific">Taibaiella chishuiensis</name>
    <dbReference type="NCBI Taxonomy" id="1434707"/>
    <lineage>
        <taxon>Bacteria</taxon>
        <taxon>Pseudomonadati</taxon>
        <taxon>Bacteroidota</taxon>
        <taxon>Chitinophagia</taxon>
        <taxon>Chitinophagales</taxon>
        <taxon>Chitinophagaceae</taxon>
        <taxon>Taibaiella</taxon>
    </lineage>
</organism>
<gene>
    <name evidence="1" type="ORF">B0I18_1011336</name>
</gene>
<accession>A0A2P8DD67</accession>
<evidence type="ECO:0000313" key="1">
    <source>
        <dbReference type="EMBL" id="PSK95171.1"/>
    </source>
</evidence>
<evidence type="ECO:0000313" key="2">
    <source>
        <dbReference type="Proteomes" id="UP000240572"/>
    </source>
</evidence>
<reference evidence="1 2" key="1">
    <citation type="submission" date="2018-03" db="EMBL/GenBank/DDBJ databases">
        <title>Genomic Encyclopedia of Type Strains, Phase III (KMG-III): the genomes of soil and plant-associated and newly described type strains.</title>
        <authorList>
            <person name="Whitman W."/>
        </authorList>
    </citation>
    <scope>NUCLEOTIDE SEQUENCE [LARGE SCALE GENOMIC DNA]</scope>
    <source>
        <strain evidence="1 2">CGMCC 1.12700</strain>
    </source>
</reference>
<sequence>MVALVLVATLSAHAALFINNNTACDRSLYIYASDANLPGPCSYYIWLKVPAGTSQAYNNTGALNAPGYVWRDASVGPAGYITMQANGSWDAASLTPYPATPEVGRAGSCAPGNMVTVTAGCPYILTWTSLGGGNVLVDIN</sequence>
<name>A0A2P8DD67_9BACT</name>
<dbReference type="AlphaFoldDB" id="A0A2P8DD67"/>
<keyword evidence="2" id="KW-1185">Reference proteome</keyword>
<comment type="caution">
    <text evidence="1">The sequence shown here is derived from an EMBL/GenBank/DDBJ whole genome shotgun (WGS) entry which is preliminary data.</text>
</comment>
<dbReference type="EMBL" id="PYGD01000001">
    <property type="protein sequence ID" value="PSK95171.1"/>
    <property type="molecule type" value="Genomic_DNA"/>
</dbReference>
<proteinExistence type="predicted"/>
<dbReference type="Proteomes" id="UP000240572">
    <property type="component" value="Unassembled WGS sequence"/>
</dbReference>
<protein>
    <submittedName>
        <fullName evidence="1">Uncharacterized protein</fullName>
    </submittedName>
</protein>